<dbReference type="Proteomes" id="UP001549749">
    <property type="component" value="Unassembled WGS sequence"/>
</dbReference>
<keyword evidence="1" id="KW-0732">Signal</keyword>
<dbReference type="InterPro" id="IPR021782">
    <property type="entry name" value="DUF3347"/>
</dbReference>
<feature type="signal peptide" evidence="1">
    <location>
        <begin position="1"/>
        <end position="18"/>
    </location>
</feature>
<organism evidence="3 4">
    <name type="scientific">Chitinophaga defluvii</name>
    <dbReference type="NCBI Taxonomy" id="3163343"/>
    <lineage>
        <taxon>Bacteria</taxon>
        <taxon>Pseudomonadati</taxon>
        <taxon>Bacteroidota</taxon>
        <taxon>Chitinophagia</taxon>
        <taxon>Chitinophagales</taxon>
        <taxon>Chitinophagaceae</taxon>
        <taxon>Chitinophaga</taxon>
    </lineage>
</organism>
<reference evidence="3 4" key="1">
    <citation type="submission" date="2024-06" db="EMBL/GenBank/DDBJ databases">
        <title>Chitinophaga defluvii sp. nov., isolated from municipal sewage.</title>
        <authorList>
            <person name="Zhang L."/>
        </authorList>
    </citation>
    <scope>NUCLEOTIDE SEQUENCE [LARGE SCALE GENOMIC DNA]</scope>
    <source>
        <strain evidence="3 4">H8</strain>
    </source>
</reference>
<feature type="chain" id="PRO_5046986764" evidence="1">
    <location>
        <begin position="19"/>
        <end position="187"/>
    </location>
</feature>
<keyword evidence="4" id="KW-1185">Reference proteome</keyword>
<evidence type="ECO:0000313" key="4">
    <source>
        <dbReference type="Proteomes" id="UP001549749"/>
    </source>
</evidence>
<evidence type="ECO:0000259" key="2">
    <source>
        <dbReference type="Pfam" id="PF11827"/>
    </source>
</evidence>
<dbReference type="Pfam" id="PF11827">
    <property type="entry name" value="DUF3347"/>
    <property type="match status" value="1"/>
</dbReference>
<dbReference type="RefSeq" id="WP_354659445.1">
    <property type="nucleotide sequence ID" value="NZ_JBEXAC010000001.1"/>
</dbReference>
<comment type="caution">
    <text evidence="3">The sequence shown here is derived from an EMBL/GenBank/DDBJ whole genome shotgun (WGS) entry which is preliminary data.</text>
</comment>
<feature type="domain" description="DUF3347" evidence="2">
    <location>
        <begin position="64"/>
        <end position="141"/>
    </location>
</feature>
<protein>
    <submittedName>
        <fullName evidence="3">DUF3347 domain-containing protein</fullName>
    </submittedName>
</protein>
<evidence type="ECO:0000313" key="3">
    <source>
        <dbReference type="EMBL" id="MET6996804.1"/>
    </source>
</evidence>
<name>A0ABV2T1B1_9BACT</name>
<evidence type="ECO:0000256" key="1">
    <source>
        <dbReference type="SAM" id="SignalP"/>
    </source>
</evidence>
<dbReference type="PROSITE" id="PS51257">
    <property type="entry name" value="PROKAR_LIPOPROTEIN"/>
    <property type="match status" value="1"/>
</dbReference>
<dbReference type="EMBL" id="JBEXAC010000001">
    <property type="protein sequence ID" value="MET6996804.1"/>
    <property type="molecule type" value="Genomic_DNA"/>
</dbReference>
<proteinExistence type="predicted"/>
<gene>
    <name evidence="3" type="ORF">ABR189_05475</name>
</gene>
<accession>A0ABV2T1B1</accession>
<sequence length="187" mass="19855">MKKIFQVAVPVLAVVLLAACGDNNTNSGANDSTNQQTHDHAQMEATNGAPAASVQLKDDKLNAVYQHYLHLSTALVNGDVAEAKIASSAIEAGAKEIAGGETLVSAAGKIISATDIEVQRETYSTLSNEFIAMVKKSGLSSGAVYVEFCPMALHDKGGYWLSVSKEIRNPYFGDKMMTCGEVKETIQ</sequence>